<evidence type="ECO:0000256" key="2">
    <source>
        <dbReference type="ARBA" id="ARBA00023239"/>
    </source>
</evidence>
<dbReference type="GO" id="GO:0016831">
    <property type="term" value="F:carboxy-lyase activity"/>
    <property type="evidence" value="ECO:0007669"/>
    <property type="project" value="UniProtKB-KW"/>
</dbReference>
<dbReference type="GO" id="GO:0030976">
    <property type="term" value="F:thiamine pyrophosphate binding"/>
    <property type="evidence" value="ECO:0007669"/>
    <property type="project" value="InterPro"/>
</dbReference>
<dbReference type="InterPro" id="IPR051818">
    <property type="entry name" value="TPP_dependent_decarboxylase"/>
</dbReference>
<accession>A0A974ABX8</accession>
<evidence type="ECO:0000259" key="3">
    <source>
        <dbReference type="Pfam" id="PF02776"/>
    </source>
</evidence>
<name>A0A974ABX8_9BRAD</name>
<dbReference type="InterPro" id="IPR012001">
    <property type="entry name" value="Thiamin_PyroP_enz_TPP-bd_dom"/>
</dbReference>
<reference evidence="4" key="1">
    <citation type="submission" date="2020-06" db="EMBL/GenBank/DDBJ databases">
        <title>Whole Genome Sequence of Bradyrhizobium sp. Strain 66S1MB.</title>
        <authorList>
            <person name="Bromfield E."/>
            <person name="Cloutier S."/>
        </authorList>
    </citation>
    <scope>NUCLEOTIDE SEQUENCE</scope>
    <source>
        <strain evidence="4">66S1MB</strain>
    </source>
</reference>
<dbReference type="AlphaFoldDB" id="A0A974ABX8"/>
<dbReference type="RefSeq" id="WP_176529646.1">
    <property type="nucleotide sequence ID" value="NZ_CP088022.1"/>
</dbReference>
<keyword evidence="2" id="KW-0456">Lyase</keyword>
<dbReference type="Gene3D" id="3.40.50.970">
    <property type="match status" value="1"/>
</dbReference>
<sequence length="174" mass="18992">MKTSTEALEAHRPSAVLNTLRRLGFGTVVSVPDSWLGEILIRIDQEPGMTLVRATHEEEALAIACGSRLGGVRTALLVQNAGVLSMGAGMVSLAQRYQFPLLMLVSYRGTPDDPVFYHVPKGRATEPVFRGIGLAHTCTDRYRPIGPQVEHAATYAEEASCPFALLMGREDIQW</sequence>
<evidence type="ECO:0000256" key="1">
    <source>
        <dbReference type="ARBA" id="ARBA00022793"/>
    </source>
</evidence>
<proteinExistence type="predicted"/>
<organism evidence="4">
    <name type="scientific">Bradyrhizobium quebecense</name>
    <dbReference type="NCBI Taxonomy" id="2748629"/>
    <lineage>
        <taxon>Bacteria</taxon>
        <taxon>Pseudomonadati</taxon>
        <taxon>Pseudomonadota</taxon>
        <taxon>Alphaproteobacteria</taxon>
        <taxon>Hyphomicrobiales</taxon>
        <taxon>Nitrobacteraceae</taxon>
        <taxon>Bradyrhizobium</taxon>
    </lineage>
</organism>
<gene>
    <name evidence="4" type="ORF">HU230_08070</name>
</gene>
<dbReference type="PANTHER" id="PTHR42818">
    <property type="entry name" value="SULFOPYRUVATE DECARBOXYLASE SUBUNIT ALPHA"/>
    <property type="match status" value="1"/>
</dbReference>
<keyword evidence="1" id="KW-0210">Decarboxylase</keyword>
<dbReference type="Pfam" id="PF02776">
    <property type="entry name" value="TPP_enzyme_N"/>
    <property type="match status" value="1"/>
</dbReference>
<evidence type="ECO:0000313" key="4">
    <source>
        <dbReference type="EMBL" id="NVL05671.1"/>
    </source>
</evidence>
<comment type="caution">
    <text evidence="4">The sequence shown here is derived from an EMBL/GenBank/DDBJ whole genome shotgun (WGS) entry which is preliminary data.</text>
</comment>
<dbReference type="InterPro" id="IPR029061">
    <property type="entry name" value="THDP-binding"/>
</dbReference>
<feature type="domain" description="Thiamine pyrophosphate enzyme N-terminal TPP-binding" evidence="3">
    <location>
        <begin position="15"/>
        <end position="113"/>
    </location>
</feature>
<dbReference type="SUPFAM" id="SSF52518">
    <property type="entry name" value="Thiamin diphosphate-binding fold (THDP-binding)"/>
    <property type="match status" value="1"/>
</dbReference>
<dbReference type="PANTHER" id="PTHR42818:SF1">
    <property type="entry name" value="SULFOPYRUVATE DECARBOXYLASE"/>
    <property type="match status" value="1"/>
</dbReference>
<dbReference type="EMBL" id="JABWSX010000001">
    <property type="protein sequence ID" value="NVL05671.1"/>
    <property type="molecule type" value="Genomic_DNA"/>
</dbReference>
<protein>
    <recommendedName>
        <fullName evidence="3">Thiamine pyrophosphate enzyme N-terminal TPP-binding domain-containing protein</fullName>
    </recommendedName>
</protein>